<accession>A0A448ZX89</accession>
<feature type="binding site" evidence="5">
    <location>
        <position position="97"/>
    </location>
    <ligand>
        <name>NAD(+)</name>
        <dbReference type="ChEBI" id="CHEBI:57540"/>
    </ligand>
</feature>
<dbReference type="Gene3D" id="3.40.50.720">
    <property type="entry name" value="NAD(P)-binding Rossmann-like Domain"/>
    <property type="match status" value="1"/>
</dbReference>
<dbReference type="AlphaFoldDB" id="A0A448ZX89"/>
<dbReference type="SUPFAM" id="SSF51735">
    <property type="entry name" value="NAD(P)-binding Rossmann-fold domains"/>
    <property type="match status" value="1"/>
</dbReference>
<dbReference type="InterPro" id="IPR001557">
    <property type="entry name" value="L-lactate/malate_DH"/>
</dbReference>
<sequence length="322" mass="35444">MNKIGIIGVGAVGSSFLYAALNKQVEANYILIDAFEKFAEAQAKDLNDAACSMPNCGSTFQAGTYSDLKDANILIITASVKPKGDKLQNRMELLTDNATLIKDIALNVKKSGFNGITILASNPVDIMATIYQQVSNFKPERVISSGTILETARMKKFLSQKLQIKSSSITGFVIGEHGERCIIPFLKMRIGLCSLKDFLANGTITKEWLDKLNDKVRAEAFEIISGKGITNFGIGENLAEIVAAINNDRQSVHSLGVQLPDCYKHSGIYFGLPVILGKDGYRHLPKLRLEEEEQKVFDEYSGEMKKTILDVLKDIKVKTTIK</sequence>
<dbReference type="Pfam" id="PF00056">
    <property type="entry name" value="Ldh_1_N"/>
    <property type="match status" value="1"/>
</dbReference>
<evidence type="ECO:0000313" key="10">
    <source>
        <dbReference type="Proteomes" id="UP000290482"/>
    </source>
</evidence>
<dbReference type="SUPFAM" id="SSF56327">
    <property type="entry name" value="LDH C-terminal domain-like"/>
    <property type="match status" value="1"/>
</dbReference>
<evidence type="ECO:0000256" key="6">
    <source>
        <dbReference type="RuleBase" id="RU003369"/>
    </source>
</evidence>
<dbReference type="GO" id="GO:0006089">
    <property type="term" value="P:lactate metabolic process"/>
    <property type="evidence" value="ECO:0007669"/>
    <property type="project" value="TreeGrafter"/>
</dbReference>
<evidence type="ECO:0000256" key="1">
    <source>
        <dbReference type="ARBA" id="ARBA00006054"/>
    </source>
</evidence>
<dbReference type="Pfam" id="PF02866">
    <property type="entry name" value="Ldh_1_C"/>
    <property type="match status" value="1"/>
</dbReference>
<dbReference type="InterPro" id="IPR001236">
    <property type="entry name" value="Lactate/malate_DH_N"/>
</dbReference>
<dbReference type="InterPro" id="IPR036291">
    <property type="entry name" value="NAD(P)-bd_dom_sf"/>
</dbReference>
<dbReference type="OrthoDB" id="9802969at2"/>
<evidence type="ECO:0000256" key="4">
    <source>
        <dbReference type="PIRSR" id="PIRSR000102-1"/>
    </source>
</evidence>
<dbReference type="Proteomes" id="UP000290482">
    <property type="component" value="Chromosome"/>
</dbReference>
<protein>
    <submittedName>
        <fullName evidence="9">L-lactate dehydrogenase</fullName>
        <ecNumber evidence="9">1.1.1.27</ecNumber>
    </submittedName>
</protein>
<keyword evidence="2 6" id="KW-0560">Oxidoreductase</keyword>
<evidence type="ECO:0000256" key="2">
    <source>
        <dbReference type="ARBA" id="ARBA00023002"/>
    </source>
</evidence>
<evidence type="ECO:0000259" key="7">
    <source>
        <dbReference type="Pfam" id="PF00056"/>
    </source>
</evidence>
<dbReference type="EMBL" id="LR214940">
    <property type="protein sequence ID" value="VEU55875.1"/>
    <property type="molecule type" value="Genomic_DNA"/>
</dbReference>
<dbReference type="InterPro" id="IPR022383">
    <property type="entry name" value="Lactate/malate_DH_C"/>
</dbReference>
<feature type="binding site" evidence="5">
    <location>
        <begin position="8"/>
        <end position="13"/>
    </location>
    <ligand>
        <name>NAD(+)</name>
        <dbReference type="ChEBI" id="CHEBI:57540"/>
    </ligand>
</feature>
<dbReference type="KEGG" id="mob:NCTC10112_00462"/>
<keyword evidence="3 5" id="KW-0520">NAD</keyword>
<reference evidence="9 10" key="1">
    <citation type="submission" date="2019-01" db="EMBL/GenBank/DDBJ databases">
        <authorList>
            <consortium name="Pathogen Informatics"/>
        </authorList>
    </citation>
    <scope>NUCLEOTIDE SEQUENCE [LARGE SCALE GENOMIC DNA]</scope>
    <source>
        <strain evidence="9 10">NCTC10112</strain>
    </source>
</reference>
<name>A0A448ZX89_METOS</name>
<dbReference type="Gene3D" id="3.90.110.10">
    <property type="entry name" value="Lactate dehydrogenase/glycoside hydrolase, family 4, C-terminal"/>
    <property type="match status" value="1"/>
</dbReference>
<dbReference type="RefSeq" id="WP_022935837.1">
    <property type="nucleotide sequence ID" value="NZ_LR214940.1"/>
</dbReference>
<gene>
    <name evidence="9" type="primary">ldh</name>
    <name evidence="9" type="ORF">NCTC10112_00462</name>
</gene>
<dbReference type="EC" id="1.1.1.27" evidence="9"/>
<evidence type="ECO:0000256" key="5">
    <source>
        <dbReference type="PIRSR" id="PIRSR000102-3"/>
    </source>
</evidence>
<evidence type="ECO:0000313" key="9">
    <source>
        <dbReference type="EMBL" id="VEU55875.1"/>
    </source>
</evidence>
<evidence type="ECO:0000256" key="3">
    <source>
        <dbReference type="ARBA" id="ARBA00023027"/>
    </source>
</evidence>
<dbReference type="InterPro" id="IPR015955">
    <property type="entry name" value="Lactate_DH/Glyco_Ohase_4_C"/>
</dbReference>
<feature type="binding site" evidence="5">
    <location>
        <position position="33"/>
    </location>
    <ligand>
        <name>NAD(+)</name>
        <dbReference type="ChEBI" id="CHEBI:57540"/>
    </ligand>
</feature>
<keyword evidence="10" id="KW-1185">Reference proteome</keyword>
<comment type="similarity">
    <text evidence="1">Belongs to the LDH/MDH superfamily. LDH family.</text>
</comment>
<organism evidence="9 10">
    <name type="scientific">Metamycoplasma orale</name>
    <name type="common">Mycoplasma orale</name>
    <dbReference type="NCBI Taxonomy" id="2121"/>
    <lineage>
        <taxon>Bacteria</taxon>
        <taxon>Bacillati</taxon>
        <taxon>Mycoplasmatota</taxon>
        <taxon>Mycoplasmoidales</taxon>
        <taxon>Metamycoplasmataceae</taxon>
        <taxon>Metamycoplasma</taxon>
    </lineage>
</organism>
<dbReference type="PANTHER" id="PTHR43128">
    <property type="entry name" value="L-2-HYDROXYCARBOXYLATE DEHYDROGENASE (NAD(P)(+))"/>
    <property type="match status" value="1"/>
</dbReference>
<feature type="domain" description="Lactate/malate dehydrogenase N-terminal" evidence="7">
    <location>
        <begin position="3"/>
        <end position="143"/>
    </location>
</feature>
<proteinExistence type="inferred from homology"/>
<feature type="active site" description="Proton acceptor" evidence="4">
    <location>
        <position position="177"/>
    </location>
</feature>
<evidence type="ECO:0000259" key="8">
    <source>
        <dbReference type="Pfam" id="PF02866"/>
    </source>
</evidence>
<dbReference type="PANTHER" id="PTHR43128:SF16">
    <property type="entry name" value="L-LACTATE DEHYDROGENASE"/>
    <property type="match status" value="1"/>
</dbReference>
<dbReference type="PIRSF" id="PIRSF000102">
    <property type="entry name" value="Lac_mal_DH"/>
    <property type="match status" value="1"/>
</dbReference>
<dbReference type="PRINTS" id="PR00086">
    <property type="entry name" value="LLDHDRGNASE"/>
</dbReference>
<dbReference type="GO" id="GO:0004459">
    <property type="term" value="F:L-lactate dehydrogenase (NAD+) activity"/>
    <property type="evidence" value="ECO:0007669"/>
    <property type="project" value="UniProtKB-EC"/>
</dbReference>
<feature type="domain" description="Lactate/malate dehydrogenase C-terminal" evidence="8">
    <location>
        <begin position="147"/>
        <end position="312"/>
    </location>
</feature>